<dbReference type="Gene3D" id="1.10.560.10">
    <property type="entry name" value="GroEL-like equatorial domain"/>
    <property type="match status" value="1"/>
</dbReference>
<dbReference type="SUPFAM" id="SSF48592">
    <property type="entry name" value="GroEL equatorial domain-like"/>
    <property type="match status" value="2"/>
</dbReference>
<proteinExistence type="inferred from homology"/>
<dbReference type="PRINTS" id="PR00298">
    <property type="entry name" value="CHAPERONIN60"/>
</dbReference>
<dbReference type="AlphaFoldDB" id="A0A078GAZ5"/>
<dbReference type="STRING" id="3708.A0A078GAZ5"/>
<keyword evidence="5" id="KW-0175">Coiled coil</keyword>
<protein>
    <submittedName>
        <fullName evidence="7">BnaC05g39890D protein</fullName>
    </submittedName>
</protein>
<keyword evidence="8" id="KW-1185">Reference proteome</keyword>
<dbReference type="InterPro" id="IPR027409">
    <property type="entry name" value="GroEL-like_apical_dom_sf"/>
</dbReference>
<keyword evidence="2" id="KW-0809">Transit peptide</keyword>
<dbReference type="GO" id="GO:0140662">
    <property type="term" value="F:ATP-dependent protein folding chaperone"/>
    <property type="evidence" value="ECO:0007669"/>
    <property type="project" value="InterPro"/>
</dbReference>
<evidence type="ECO:0000313" key="8">
    <source>
        <dbReference type="Proteomes" id="UP000028999"/>
    </source>
</evidence>
<dbReference type="Gene3D" id="3.30.260.10">
    <property type="entry name" value="TCP-1-like chaperonin intermediate domain"/>
    <property type="match status" value="1"/>
</dbReference>
<dbReference type="PaxDb" id="3708-A0A078GAZ5"/>
<dbReference type="EMBL" id="LK032145">
    <property type="protein sequence ID" value="CDY23605.1"/>
    <property type="molecule type" value="Genomic_DNA"/>
</dbReference>
<dbReference type="Gramene" id="CDY23605">
    <property type="protein sequence ID" value="CDY23605"/>
    <property type="gene ID" value="GSBRNA2T00023820001"/>
</dbReference>
<evidence type="ECO:0000256" key="3">
    <source>
        <dbReference type="ARBA" id="ARBA00023186"/>
    </source>
</evidence>
<dbReference type="InterPro" id="IPR027413">
    <property type="entry name" value="GROEL-like_equatorial_sf"/>
</dbReference>
<accession>A0A078GAZ5</accession>
<dbReference type="Pfam" id="PF00118">
    <property type="entry name" value="Cpn60_TCP1"/>
    <property type="match status" value="1"/>
</dbReference>
<evidence type="ECO:0000313" key="7">
    <source>
        <dbReference type="EMBL" id="CDY23605.1"/>
    </source>
</evidence>
<evidence type="ECO:0000256" key="2">
    <source>
        <dbReference type="ARBA" id="ARBA00022946"/>
    </source>
</evidence>
<organism evidence="7 8">
    <name type="scientific">Brassica napus</name>
    <name type="common">Rape</name>
    <dbReference type="NCBI Taxonomy" id="3708"/>
    <lineage>
        <taxon>Eukaryota</taxon>
        <taxon>Viridiplantae</taxon>
        <taxon>Streptophyta</taxon>
        <taxon>Embryophyta</taxon>
        <taxon>Tracheophyta</taxon>
        <taxon>Spermatophyta</taxon>
        <taxon>Magnoliopsida</taxon>
        <taxon>eudicotyledons</taxon>
        <taxon>Gunneridae</taxon>
        <taxon>Pentapetalae</taxon>
        <taxon>rosids</taxon>
        <taxon>malvids</taxon>
        <taxon>Brassicales</taxon>
        <taxon>Brassicaceae</taxon>
        <taxon>Brassiceae</taxon>
        <taxon>Brassica</taxon>
    </lineage>
</organism>
<sequence>MDAFERKYGSHGVNVTSEEEDFEEPVENIGWKHDRQAASKTSDLAGHGVGLAQGFIDECAKVVAAGANPALISIGIEKTEKALVNELNIMSKGSNAGRNDPEAGSMIAEAMSKVGKNGVVVIDEGKTAENKVYVVEGMQFEPGYMSPYFITDHETERMCVEYDHFKPLLVDHKITNAKDLDGVLEDAIKGRDPIIIIAEDFEQEAELWNVAAVKAPGGSRELKSKYFDDIAILTGATVIREEDGLSLDKAGKEVLGNSYKVVLTKEMTTIVGDGTTHEAVNKRVAEIKNLIEQAEQGYEKETLNERLAKLSGGVAVIQVGGQTETERREKKLKFEAALNGTKGAIEEGTVVGGGCTFLGLADKVDPIKDTLENEEEKIGADIVKKALSNAGEGGSVVSEEVVRGSLEHAFSTAKWFLMPDVKGPEARKPVDISG</sequence>
<name>A0A078GAZ5_BRANA</name>
<feature type="coiled-coil region" evidence="5">
    <location>
        <begin position="277"/>
        <end position="304"/>
    </location>
</feature>
<evidence type="ECO:0000256" key="1">
    <source>
        <dbReference type="ARBA" id="ARBA00006607"/>
    </source>
</evidence>
<dbReference type="InterPro" id="IPR001844">
    <property type="entry name" value="Cpn60/GroEL"/>
</dbReference>
<dbReference type="GO" id="GO:0005524">
    <property type="term" value="F:ATP binding"/>
    <property type="evidence" value="ECO:0007669"/>
    <property type="project" value="InterPro"/>
</dbReference>
<dbReference type="InterPro" id="IPR002423">
    <property type="entry name" value="Cpn60/GroEL/TCP-1"/>
</dbReference>
<evidence type="ECO:0000256" key="6">
    <source>
        <dbReference type="SAM" id="MobiDB-lite"/>
    </source>
</evidence>
<dbReference type="OMA" id="KILVECE"/>
<dbReference type="FunFam" id="3.50.7.10:FF:000001">
    <property type="entry name" value="60 kDa chaperonin"/>
    <property type="match status" value="1"/>
</dbReference>
<evidence type="ECO:0000256" key="4">
    <source>
        <dbReference type="RuleBase" id="RU000418"/>
    </source>
</evidence>
<dbReference type="GO" id="GO:0042026">
    <property type="term" value="P:protein refolding"/>
    <property type="evidence" value="ECO:0007669"/>
    <property type="project" value="InterPro"/>
</dbReference>
<evidence type="ECO:0000256" key="5">
    <source>
        <dbReference type="SAM" id="Coils"/>
    </source>
</evidence>
<reference evidence="7 8" key="1">
    <citation type="journal article" date="2014" name="Science">
        <title>Plant genetics. Early allopolyploid evolution in the post-Neolithic Brassica napus oilseed genome.</title>
        <authorList>
            <person name="Chalhoub B."/>
            <person name="Denoeud F."/>
            <person name="Liu S."/>
            <person name="Parkin I.A."/>
            <person name="Tang H."/>
            <person name="Wang X."/>
            <person name="Chiquet J."/>
            <person name="Belcram H."/>
            <person name="Tong C."/>
            <person name="Samans B."/>
            <person name="Correa M."/>
            <person name="Da Silva C."/>
            <person name="Just J."/>
            <person name="Falentin C."/>
            <person name="Koh C.S."/>
            <person name="Le Clainche I."/>
            <person name="Bernard M."/>
            <person name="Bento P."/>
            <person name="Noel B."/>
            <person name="Labadie K."/>
            <person name="Alberti A."/>
            <person name="Charles M."/>
            <person name="Arnaud D."/>
            <person name="Guo H."/>
            <person name="Daviaud C."/>
            <person name="Alamery S."/>
            <person name="Jabbari K."/>
            <person name="Zhao M."/>
            <person name="Edger P.P."/>
            <person name="Chelaifa H."/>
            <person name="Tack D."/>
            <person name="Lassalle G."/>
            <person name="Mestiri I."/>
            <person name="Schnel N."/>
            <person name="Le Paslier M.C."/>
            <person name="Fan G."/>
            <person name="Renault V."/>
            <person name="Bayer P.E."/>
            <person name="Golicz A.A."/>
            <person name="Manoli S."/>
            <person name="Lee T.H."/>
            <person name="Thi V.H."/>
            <person name="Chalabi S."/>
            <person name="Hu Q."/>
            <person name="Fan C."/>
            <person name="Tollenaere R."/>
            <person name="Lu Y."/>
            <person name="Battail C."/>
            <person name="Shen J."/>
            <person name="Sidebottom C.H."/>
            <person name="Wang X."/>
            <person name="Canaguier A."/>
            <person name="Chauveau A."/>
            <person name="Berard A."/>
            <person name="Deniot G."/>
            <person name="Guan M."/>
            <person name="Liu Z."/>
            <person name="Sun F."/>
            <person name="Lim Y.P."/>
            <person name="Lyons E."/>
            <person name="Town C.D."/>
            <person name="Bancroft I."/>
            <person name="Wang X."/>
            <person name="Meng J."/>
            <person name="Ma J."/>
            <person name="Pires J.C."/>
            <person name="King G.J."/>
            <person name="Brunel D."/>
            <person name="Delourme R."/>
            <person name="Renard M."/>
            <person name="Aury J.M."/>
            <person name="Adams K.L."/>
            <person name="Batley J."/>
            <person name="Snowdon R.J."/>
            <person name="Tost J."/>
            <person name="Edwards D."/>
            <person name="Zhou Y."/>
            <person name="Hua W."/>
            <person name="Sharpe A.G."/>
            <person name="Paterson A.H."/>
            <person name="Guan C."/>
            <person name="Wincker P."/>
        </authorList>
    </citation>
    <scope>NUCLEOTIDE SEQUENCE [LARGE SCALE GENOMIC DNA]</scope>
    <source>
        <strain evidence="8">cv. Darmor-bzh</strain>
    </source>
</reference>
<keyword evidence="3" id="KW-0143">Chaperone</keyword>
<feature type="region of interest" description="Disordered" evidence="6">
    <location>
        <begin position="1"/>
        <end position="22"/>
    </location>
</feature>
<dbReference type="SUPFAM" id="SSF52029">
    <property type="entry name" value="GroEL apical domain-like"/>
    <property type="match status" value="1"/>
</dbReference>
<dbReference type="Gene3D" id="3.50.7.10">
    <property type="entry name" value="GroEL"/>
    <property type="match status" value="1"/>
</dbReference>
<dbReference type="Proteomes" id="UP000028999">
    <property type="component" value="Unassembled WGS sequence"/>
</dbReference>
<gene>
    <name evidence="7" type="primary">BnaC05g39890D</name>
    <name evidence="7" type="ORF">GSBRNA2T00023820001</name>
</gene>
<dbReference type="PANTHER" id="PTHR45633">
    <property type="entry name" value="60 KDA HEAT SHOCK PROTEIN, MITOCHONDRIAL"/>
    <property type="match status" value="1"/>
</dbReference>
<dbReference type="InterPro" id="IPR027410">
    <property type="entry name" value="TCP-1-like_intermed_sf"/>
</dbReference>
<comment type="similarity">
    <text evidence="1 4">Belongs to the chaperonin (HSP60) family.</text>
</comment>